<evidence type="ECO:0000259" key="3">
    <source>
        <dbReference type="PROSITE" id="PS51186"/>
    </source>
</evidence>
<dbReference type="GO" id="GO:0031415">
    <property type="term" value="C:NatA complex"/>
    <property type="evidence" value="ECO:0007669"/>
    <property type="project" value="TreeGrafter"/>
</dbReference>
<dbReference type="GO" id="GO:0007064">
    <property type="term" value="P:mitotic sister chromatid cohesion"/>
    <property type="evidence" value="ECO:0007669"/>
    <property type="project" value="TreeGrafter"/>
</dbReference>
<dbReference type="Proteomes" id="UP000284403">
    <property type="component" value="Unassembled WGS sequence"/>
</dbReference>
<evidence type="ECO:0000256" key="1">
    <source>
        <dbReference type="ARBA" id="ARBA00022679"/>
    </source>
</evidence>
<dbReference type="Pfam" id="PF13508">
    <property type="entry name" value="Acetyltransf_7"/>
    <property type="match status" value="1"/>
</dbReference>
<protein>
    <submittedName>
        <fullName evidence="4">Acetyltransferase</fullName>
        <ecNumber evidence="4">2.3.1.-</ecNumber>
    </submittedName>
</protein>
<dbReference type="OrthoDB" id="47374at2759"/>
<accession>A0A422PVY3</accession>
<dbReference type="PANTHER" id="PTHR42919">
    <property type="entry name" value="N-ALPHA-ACETYLTRANSFERASE"/>
    <property type="match status" value="1"/>
</dbReference>
<dbReference type="Gene3D" id="3.40.630.30">
    <property type="match status" value="1"/>
</dbReference>
<comment type="caution">
    <text evidence="4">The sequence shown here is derived from an EMBL/GenBank/DDBJ whole genome shotgun (WGS) entry which is preliminary data.</text>
</comment>
<sequence>MVIANNATVNQSSYAGKELPPIEGLQIRALDDPRVVERVRVLDQYCLAVKYSDSYYDTYVRPCTHQYNQVAFYYDMLVGSCTCRLESTSKENEYSLYVMTIAVLAPYRRLGIGSRLLDTILRNVANETKFCIREVTLHVQVGSAAMKFYESFGFEVVEKVPNYYADLDECDALKLCKVVPQLHPGLRQLQRAKSGGVKNGKKK</sequence>
<dbReference type="InterPro" id="IPR051556">
    <property type="entry name" value="N-term/lysine_N-AcTrnsfr"/>
</dbReference>
<dbReference type="InterPro" id="IPR016181">
    <property type="entry name" value="Acyl_CoA_acyltransferase"/>
</dbReference>
<keyword evidence="2 4" id="KW-0012">Acyltransferase</keyword>
<dbReference type="GeneID" id="40316852"/>
<name>A0A422PVY3_9TRYP</name>
<dbReference type="EMBL" id="MKKU01000146">
    <property type="protein sequence ID" value="RNF21911.1"/>
    <property type="molecule type" value="Genomic_DNA"/>
</dbReference>
<gene>
    <name evidence="4" type="ORF">Tco025E_03241</name>
</gene>
<evidence type="ECO:0000256" key="2">
    <source>
        <dbReference type="ARBA" id="ARBA00023315"/>
    </source>
</evidence>
<dbReference type="AlphaFoldDB" id="A0A422PVY3"/>
<keyword evidence="5" id="KW-1185">Reference proteome</keyword>
<dbReference type="GO" id="GO:0016747">
    <property type="term" value="F:acyltransferase activity, transferring groups other than amino-acyl groups"/>
    <property type="evidence" value="ECO:0007669"/>
    <property type="project" value="InterPro"/>
</dbReference>
<dbReference type="CDD" id="cd04301">
    <property type="entry name" value="NAT_SF"/>
    <property type="match status" value="1"/>
</dbReference>
<dbReference type="PROSITE" id="PS51186">
    <property type="entry name" value="GNAT"/>
    <property type="match status" value="1"/>
</dbReference>
<dbReference type="PANTHER" id="PTHR42919:SF8">
    <property type="entry name" value="N-ALPHA-ACETYLTRANSFERASE 50"/>
    <property type="match status" value="1"/>
</dbReference>
<dbReference type="EC" id="2.3.1.-" evidence="4"/>
<organism evidence="4 5">
    <name type="scientific">Trypanosoma conorhini</name>
    <dbReference type="NCBI Taxonomy" id="83891"/>
    <lineage>
        <taxon>Eukaryota</taxon>
        <taxon>Discoba</taxon>
        <taxon>Euglenozoa</taxon>
        <taxon>Kinetoplastea</taxon>
        <taxon>Metakinetoplastina</taxon>
        <taxon>Trypanosomatida</taxon>
        <taxon>Trypanosomatidae</taxon>
        <taxon>Trypanosoma</taxon>
    </lineage>
</organism>
<evidence type="ECO:0000313" key="4">
    <source>
        <dbReference type="EMBL" id="RNF21911.1"/>
    </source>
</evidence>
<proteinExistence type="predicted"/>
<reference evidence="4 5" key="1">
    <citation type="journal article" date="2018" name="BMC Genomics">
        <title>Genomic comparison of Trypanosoma conorhini and Trypanosoma rangeli to Trypanosoma cruzi strains of high and low virulence.</title>
        <authorList>
            <person name="Bradwell K.R."/>
            <person name="Koparde V.N."/>
            <person name="Matveyev A.V."/>
            <person name="Serrano M.G."/>
            <person name="Alves J.M."/>
            <person name="Parikh H."/>
            <person name="Huang B."/>
            <person name="Lee V."/>
            <person name="Espinosa-Alvarez O."/>
            <person name="Ortiz P.A."/>
            <person name="Costa-Martins A.G."/>
            <person name="Teixeira M.M."/>
            <person name="Buck G.A."/>
        </authorList>
    </citation>
    <scope>NUCLEOTIDE SEQUENCE [LARGE SCALE GENOMIC DNA]</scope>
    <source>
        <strain evidence="4 5">025E</strain>
    </source>
</reference>
<dbReference type="InterPro" id="IPR000182">
    <property type="entry name" value="GNAT_dom"/>
</dbReference>
<dbReference type="SUPFAM" id="SSF55729">
    <property type="entry name" value="Acyl-CoA N-acyltransferases (Nat)"/>
    <property type="match status" value="1"/>
</dbReference>
<feature type="domain" description="N-acetyltransferase" evidence="3">
    <location>
        <begin position="25"/>
        <end position="180"/>
    </location>
</feature>
<evidence type="ECO:0000313" key="5">
    <source>
        <dbReference type="Proteomes" id="UP000284403"/>
    </source>
</evidence>
<dbReference type="RefSeq" id="XP_029229685.1">
    <property type="nucleotide sequence ID" value="XM_029370161.1"/>
</dbReference>
<keyword evidence="1 4" id="KW-0808">Transferase</keyword>